<evidence type="ECO:0000313" key="3">
    <source>
        <dbReference type="Proteomes" id="UP001358614"/>
    </source>
</evidence>
<reference evidence="2 3" key="1">
    <citation type="submission" date="2024-01" db="EMBL/GenBank/DDBJ databases">
        <title>Comparative genomics of Cryptococcus and Kwoniella reveals pathogenesis evolution and contrasting modes of karyotype evolution via chromosome fusion or intercentromeric recombination.</title>
        <authorList>
            <person name="Coelho M.A."/>
            <person name="David-Palma M."/>
            <person name="Shea T."/>
            <person name="Bowers K."/>
            <person name="McGinley-Smith S."/>
            <person name="Mohammad A.W."/>
            <person name="Gnirke A."/>
            <person name="Yurkov A.M."/>
            <person name="Nowrousian M."/>
            <person name="Sun S."/>
            <person name="Cuomo C.A."/>
            <person name="Heitman J."/>
        </authorList>
    </citation>
    <scope>NUCLEOTIDE SEQUENCE [LARGE SCALE GENOMIC DNA]</scope>
    <source>
        <strain evidence="2 3">PYCC6329</strain>
    </source>
</reference>
<feature type="region of interest" description="Disordered" evidence="1">
    <location>
        <begin position="402"/>
        <end position="478"/>
    </location>
</feature>
<dbReference type="AlphaFoldDB" id="A0AAX4KIT1"/>
<keyword evidence="3" id="KW-1185">Reference proteome</keyword>
<proteinExistence type="predicted"/>
<dbReference type="EMBL" id="CP144089">
    <property type="protein sequence ID" value="WWD05415.1"/>
    <property type="molecule type" value="Genomic_DNA"/>
</dbReference>
<dbReference type="GeneID" id="91102295"/>
<dbReference type="KEGG" id="ker:91102295"/>
<feature type="compositionally biased region" description="Acidic residues" evidence="1">
    <location>
        <begin position="425"/>
        <end position="452"/>
    </location>
</feature>
<evidence type="ECO:0000313" key="2">
    <source>
        <dbReference type="EMBL" id="WWD05415.1"/>
    </source>
</evidence>
<sequence length="478" mass="53827">MAHALAEEGYQAYDESETRRCSLRPYYSAPLLPQGVGHSHSNTFLMAIAPSPLQYEISTATSPLTPLPEGYYLDHEHGSECEDEDAQATDDIGRSHEMSTWLFDVVEALRLEQWNWLAYKTPTLCSLSQASAAALEDPVEIFSYPHSDPWTTFRDLLRDRWEGLAASSVISKEIERLVSMDDEYKSNHNLTNEAGLSHHSAVALARLLELLAKHLDPSALLEVAGERGGNTVDWMINLRTSNQGREGTCAVAIELKPFWNANPEHFGLIEEFARRSTRNSPSLLYHVKNTGIITEPALDPHSARLLAQLLGYMRRYQILFGCIYNGDILLALEQIDDGRFCLLPPLLTDPEKPVNFVLAIMALTNYSDRKLSDEASQAWSFASQGMEGDFFDDLSEAEAFQELEGEEEKQEGENGYGQGDRPESYGEEEVDEDIYEDMDEDAEVEEDDEMDNDTSATYLPDDDVTEEDYDYEIDRSEA</sequence>
<organism evidence="2 3">
    <name type="scientific">Kwoniella europaea PYCC6329</name>
    <dbReference type="NCBI Taxonomy" id="1423913"/>
    <lineage>
        <taxon>Eukaryota</taxon>
        <taxon>Fungi</taxon>
        <taxon>Dikarya</taxon>
        <taxon>Basidiomycota</taxon>
        <taxon>Agaricomycotina</taxon>
        <taxon>Tremellomycetes</taxon>
        <taxon>Tremellales</taxon>
        <taxon>Cryptococcaceae</taxon>
        <taxon>Kwoniella</taxon>
    </lineage>
</organism>
<feature type="compositionally biased region" description="Acidic residues" evidence="1">
    <location>
        <begin position="460"/>
        <end position="471"/>
    </location>
</feature>
<dbReference type="RefSeq" id="XP_066083382.1">
    <property type="nucleotide sequence ID" value="XM_066227285.1"/>
</dbReference>
<name>A0AAX4KIT1_9TREE</name>
<protein>
    <submittedName>
        <fullName evidence="2">Uncharacterized protein</fullName>
    </submittedName>
</protein>
<accession>A0AAX4KIT1</accession>
<evidence type="ECO:0000256" key="1">
    <source>
        <dbReference type="SAM" id="MobiDB-lite"/>
    </source>
</evidence>
<dbReference type="Proteomes" id="UP001358614">
    <property type="component" value="Chromosome 1"/>
</dbReference>
<gene>
    <name evidence="2" type="ORF">V865_003492</name>
</gene>